<comment type="caution">
    <text evidence="2">The sequence shown here is derived from an EMBL/GenBank/DDBJ whole genome shotgun (WGS) entry which is preliminary data.</text>
</comment>
<keyword evidence="1" id="KW-0175">Coiled coil</keyword>
<dbReference type="Proteomes" id="UP000675968">
    <property type="component" value="Unassembled WGS sequence"/>
</dbReference>
<dbReference type="EMBL" id="JAGVWC010000010">
    <property type="protein sequence ID" value="MBS3061595.1"/>
    <property type="molecule type" value="Genomic_DNA"/>
</dbReference>
<organism evidence="2 3">
    <name type="scientific">Candidatus Iainarchaeum sp</name>
    <dbReference type="NCBI Taxonomy" id="3101447"/>
    <lineage>
        <taxon>Archaea</taxon>
        <taxon>Candidatus Iainarchaeota</taxon>
        <taxon>Candidatus Iainarchaeia</taxon>
        <taxon>Candidatus Iainarchaeales</taxon>
        <taxon>Candidatus Iainarchaeaceae</taxon>
        <taxon>Candidatus Iainarchaeum</taxon>
    </lineage>
</organism>
<feature type="coiled-coil region" evidence="1">
    <location>
        <begin position="19"/>
        <end position="46"/>
    </location>
</feature>
<evidence type="ECO:0000313" key="2">
    <source>
        <dbReference type="EMBL" id="MBS3061595.1"/>
    </source>
</evidence>
<dbReference type="AlphaFoldDB" id="A0A8T4LE77"/>
<reference evidence="2" key="2">
    <citation type="submission" date="2021-05" db="EMBL/GenBank/DDBJ databases">
        <title>Protein family content uncovers lineage relationships and bacterial pathway maintenance mechanisms in DPANN archaea.</title>
        <authorList>
            <person name="Castelle C.J."/>
            <person name="Meheust R."/>
            <person name="Jaffe A.L."/>
            <person name="Seitz K."/>
            <person name="Gong X."/>
            <person name="Baker B.J."/>
            <person name="Banfield J.F."/>
        </authorList>
    </citation>
    <scope>NUCLEOTIDE SEQUENCE</scope>
    <source>
        <strain evidence="2">RIFCSPLOWO2_01_FULL_AR10_48_17</strain>
    </source>
</reference>
<name>A0A8T4LE77_9ARCH</name>
<gene>
    <name evidence="2" type="ORF">J4215_03365</name>
</gene>
<proteinExistence type="predicted"/>
<protein>
    <submittedName>
        <fullName evidence="2">Uncharacterized protein</fullName>
    </submittedName>
</protein>
<evidence type="ECO:0000313" key="3">
    <source>
        <dbReference type="Proteomes" id="UP000675968"/>
    </source>
</evidence>
<accession>A0A8T4LE77</accession>
<sequence length="234" mass="28013">MPQRLRKIAAKVKKIVSTAVKTQRLKSRLNREIRALQSNRRTHEKRVLGDMNQRVQLIHKIKNTEPGLKQEKLRRRLREVLTQSNPEHEIEKINEHLAKTESQRRRLKSVLREKRFGGHPRRDIRVLKDRFRTRPRLVGEQLRLARRREELKAWEKLYQALREGDIQTVQMQKTQETQTRQSEEKKGRRLLSQLAAKMQADMASKQVDAQTQRIIISRRLAELRVAIQRKKRKK</sequence>
<evidence type="ECO:0000256" key="1">
    <source>
        <dbReference type="SAM" id="Coils"/>
    </source>
</evidence>
<reference evidence="2" key="1">
    <citation type="submission" date="2021-03" db="EMBL/GenBank/DDBJ databases">
        <authorList>
            <person name="Jaffe A."/>
        </authorList>
    </citation>
    <scope>NUCLEOTIDE SEQUENCE</scope>
    <source>
        <strain evidence="2">RIFCSPLOWO2_01_FULL_AR10_48_17</strain>
    </source>
</reference>